<organism evidence="3 4">
    <name type="scientific">Engelhardtia mirabilis</name>
    <dbReference type="NCBI Taxonomy" id="2528011"/>
    <lineage>
        <taxon>Bacteria</taxon>
        <taxon>Pseudomonadati</taxon>
        <taxon>Planctomycetota</taxon>
        <taxon>Planctomycetia</taxon>
        <taxon>Planctomycetia incertae sedis</taxon>
        <taxon>Engelhardtia</taxon>
    </lineage>
</organism>
<dbReference type="RefSeq" id="WP_419195441.1">
    <property type="nucleotide sequence ID" value="NZ_CP036287.1"/>
</dbReference>
<dbReference type="Proteomes" id="UP000316921">
    <property type="component" value="Chromosome"/>
</dbReference>
<dbReference type="PANTHER" id="PTHR16026:SF0">
    <property type="entry name" value="CARTILAGE ACIDIC PROTEIN 1"/>
    <property type="match status" value="1"/>
</dbReference>
<evidence type="ECO:0000313" key="3">
    <source>
        <dbReference type="EMBL" id="QDU66979.1"/>
    </source>
</evidence>
<proteinExistence type="predicted"/>
<gene>
    <name evidence="3" type="ORF">Pla133_20550</name>
</gene>
<evidence type="ECO:0000256" key="1">
    <source>
        <dbReference type="ARBA" id="ARBA00022729"/>
    </source>
</evidence>
<dbReference type="InterPro" id="IPR027039">
    <property type="entry name" value="Crtac1"/>
</dbReference>
<evidence type="ECO:0000313" key="4">
    <source>
        <dbReference type="Proteomes" id="UP000316921"/>
    </source>
</evidence>
<dbReference type="PANTHER" id="PTHR16026">
    <property type="entry name" value="CARTILAGE ACIDIC PROTEIN 1"/>
    <property type="match status" value="1"/>
</dbReference>
<dbReference type="KEGG" id="pbap:Pla133_20550"/>
<protein>
    <submittedName>
        <fullName evidence="3">ASPIC and UnbV</fullName>
    </submittedName>
</protein>
<name>A0A518BJ18_9BACT</name>
<dbReference type="InterPro" id="IPR013517">
    <property type="entry name" value="FG-GAP"/>
</dbReference>
<feature type="domain" description="ASPIC/UnbV" evidence="2">
    <location>
        <begin position="748"/>
        <end position="806"/>
    </location>
</feature>
<dbReference type="Pfam" id="PF13517">
    <property type="entry name" value="FG-GAP_3"/>
    <property type="match status" value="2"/>
</dbReference>
<keyword evidence="4" id="KW-1185">Reference proteome</keyword>
<evidence type="ECO:0000259" key="2">
    <source>
        <dbReference type="Pfam" id="PF07593"/>
    </source>
</evidence>
<accession>A0A518BJ18</accession>
<dbReference type="AlphaFoldDB" id="A0A518BJ18"/>
<dbReference type="InterPro" id="IPR011519">
    <property type="entry name" value="UnbV_ASPIC"/>
</dbReference>
<dbReference type="Gene3D" id="2.130.10.130">
    <property type="entry name" value="Integrin alpha, N-terminal"/>
    <property type="match status" value="2"/>
</dbReference>
<dbReference type="InterPro" id="IPR028994">
    <property type="entry name" value="Integrin_alpha_N"/>
</dbReference>
<dbReference type="Pfam" id="PF07593">
    <property type="entry name" value="UnbV_ASPIC"/>
    <property type="match status" value="1"/>
</dbReference>
<sequence length="821" mass="88660">MIASVLLAAAVAIPVLELQVWDDGEWRFVSDASGLGPGIVPLNTRSPLVARATPGPVGARLRVRPDIEGEWRIRAVAHSTDERVLLIDGEPRVVGPPELPPRVGYFDAKFVALIAYQDGETAEQGLEVFLETPTTVERPLILVPGPAPRGTADSSAPQIVVRALGQLDERTIPFGCQRLGGCGAFALVLPEGRHRLSLVDSTIDQLFVADVRVPRDPTELEVTLDPQGAEVRVAIPPRDEGRTWTLLVDAPRGAGPPRPGDEAPVASGALTIAHAREGDSDVLVDMLPREGPRLVHFEGPDEQLDIRPTMGPGIAWGDVDDDGTPELYVVQGGGREGTLAPTNRMFQWDGEALQDITMAAGAADTGNGMGALFFDGDGDGSLDLYVANYGEDVLYGHWNSYHFALGGGFEPPAFSDVTAAAGITGDRWSAGVAAADPDRDGDLDLYVTSYLTYDPALMPPVEDLPLSREDPIEMLPFAFPGQRNVYYRNESTPEGMRFVDATEELGLLDEQGRGMQPLFFDFDADGAEDLYVANDVSFNVLWSGDGEGHFHDVSFQTGMDDPRGGMGVNVADVDGDLDEDLFLTNWQLEANALYRNNRLSHRSQRHRVATFRDVTVPAGFGPHSVGFTSWGCEFFDLDLDGDLDLFVANGYTSPDYESTGICVGQPNHLFVNDGEARFTLVEGLTDVDRALPSRAVVACDFDRDGDEDLVVTTNNGPLQLLENRATDGADRPSWLGIELRGADGNTRAIGARVTVTVGDLTQLRSMRAGRSYLGGNPPELLFGFGEREGPATVEIQWPSGATSSHTVELDQWTRIAEPESE</sequence>
<reference evidence="3 4" key="1">
    <citation type="submission" date="2019-02" db="EMBL/GenBank/DDBJ databases">
        <title>Deep-cultivation of Planctomycetes and their phenomic and genomic characterization uncovers novel biology.</title>
        <authorList>
            <person name="Wiegand S."/>
            <person name="Jogler M."/>
            <person name="Boedeker C."/>
            <person name="Pinto D."/>
            <person name="Vollmers J."/>
            <person name="Rivas-Marin E."/>
            <person name="Kohn T."/>
            <person name="Peeters S.H."/>
            <person name="Heuer A."/>
            <person name="Rast P."/>
            <person name="Oberbeckmann S."/>
            <person name="Bunk B."/>
            <person name="Jeske O."/>
            <person name="Meyerdierks A."/>
            <person name="Storesund J.E."/>
            <person name="Kallscheuer N."/>
            <person name="Luecker S."/>
            <person name="Lage O.M."/>
            <person name="Pohl T."/>
            <person name="Merkel B.J."/>
            <person name="Hornburger P."/>
            <person name="Mueller R.-W."/>
            <person name="Bruemmer F."/>
            <person name="Labrenz M."/>
            <person name="Spormann A.M."/>
            <person name="Op den Camp H."/>
            <person name="Overmann J."/>
            <person name="Amann R."/>
            <person name="Jetten M.S.M."/>
            <person name="Mascher T."/>
            <person name="Medema M.H."/>
            <person name="Devos D.P."/>
            <person name="Kaster A.-K."/>
            <person name="Ovreas L."/>
            <person name="Rohde M."/>
            <person name="Galperin M.Y."/>
            <person name="Jogler C."/>
        </authorList>
    </citation>
    <scope>NUCLEOTIDE SEQUENCE [LARGE SCALE GENOMIC DNA]</scope>
    <source>
        <strain evidence="3 4">Pla133</strain>
    </source>
</reference>
<dbReference type="SUPFAM" id="SSF69318">
    <property type="entry name" value="Integrin alpha N-terminal domain"/>
    <property type="match status" value="1"/>
</dbReference>
<keyword evidence="1" id="KW-0732">Signal</keyword>
<dbReference type="EMBL" id="CP036287">
    <property type="protein sequence ID" value="QDU66979.1"/>
    <property type="molecule type" value="Genomic_DNA"/>
</dbReference>